<feature type="non-terminal residue" evidence="1">
    <location>
        <position position="1"/>
    </location>
</feature>
<accession>X0VZ01</accession>
<gene>
    <name evidence="1" type="ORF">S01H1_55238</name>
</gene>
<evidence type="ECO:0000313" key="1">
    <source>
        <dbReference type="EMBL" id="GAG23699.1"/>
    </source>
</evidence>
<name>X0VZ01_9ZZZZ</name>
<comment type="caution">
    <text evidence="1">The sequence shown here is derived from an EMBL/GenBank/DDBJ whole genome shotgun (WGS) entry which is preliminary data.</text>
</comment>
<sequence length="80" mass="9896">LNRRAELQHELNQALERRDDALNQRYMKSIPNRESGGRTYKSNHWNAEYKYWTNRINIIRTRIREQKARWNNHEEMSILI</sequence>
<proteinExistence type="predicted"/>
<reference evidence="1" key="1">
    <citation type="journal article" date="2014" name="Front. Microbiol.">
        <title>High frequency of phylogenetically diverse reductive dehalogenase-homologous genes in deep subseafloor sedimentary metagenomes.</title>
        <authorList>
            <person name="Kawai M."/>
            <person name="Futagami T."/>
            <person name="Toyoda A."/>
            <person name="Takaki Y."/>
            <person name="Nishi S."/>
            <person name="Hori S."/>
            <person name="Arai W."/>
            <person name="Tsubouchi T."/>
            <person name="Morono Y."/>
            <person name="Uchiyama I."/>
            <person name="Ito T."/>
            <person name="Fujiyama A."/>
            <person name="Inagaki F."/>
            <person name="Takami H."/>
        </authorList>
    </citation>
    <scope>NUCLEOTIDE SEQUENCE</scope>
    <source>
        <strain evidence="1">Expedition CK06-06</strain>
    </source>
</reference>
<organism evidence="1">
    <name type="scientific">marine sediment metagenome</name>
    <dbReference type="NCBI Taxonomy" id="412755"/>
    <lineage>
        <taxon>unclassified sequences</taxon>
        <taxon>metagenomes</taxon>
        <taxon>ecological metagenomes</taxon>
    </lineage>
</organism>
<dbReference type="EMBL" id="BARS01035894">
    <property type="protein sequence ID" value="GAG23699.1"/>
    <property type="molecule type" value="Genomic_DNA"/>
</dbReference>
<dbReference type="AlphaFoldDB" id="X0VZ01"/>
<protein>
    <submittedName>
        <fullName evidence="1">Uncharacterized protein</fullName>
    </submittedName>
</protein>